<feature type="transmembrane region" description="Helical" evidence="1">
    <location>
        <begin position="54"/>
        <end position="73"/>
    </location>
</feature>
<organism evidence="2">
    <name type="scientific">Desulfobacca acetoxidans</name>
    <dbReference type="NCBI Taxonomy" id="60893"/>
    <lineage>
        <taxon>Bacteria</taxon>
        <taxon>Pseudomonadati</taxon>
        <taxon>Thermodesulfobacteriota</taxon>
        <taxon>Desulfobaccia</taxon>
        <taxon>Desulfobaccales</taxon>
        <taxon>Desulfobaccaceae</taxon>
        <taxon>Desulfobacca</taxon>
    </lineage>
</organism>
<feature type="transmembrane region" description="Helical" evidence="1">
    <location>
        <begin position="469"/>
        <end position="487"/>
    </location>
</feature>
<feature type="transmembrane region" description="Helical" evidence="1">
    <location>
        <begin position="205"/>
        <end position="222"/>
    </location>
</feature>
<feature type="transmembrane region" description="Helical" evidence="1">
    <location>
        <begin position="267"/>
        <end position="286"/>
    </location>
</feature>
<protein>
    <recommendedName>
        <fullName evidence="3">Glycosyltransferase RgtA/B/C/D-like domain-containing protein</fullName>
    </recommendedName>
</protein>
<gene>
    <name evidence="2" type="ORF">ENV52_12700</name>
</gene>
<feature type="transmembrane region" description="Helical" evidence="1">
    <location>
        <begin position="371"/>
        <end position="390"/>
    </location>
</feature>
<feature type="transmembrane region" description="Helical" evidence="1">
    <location>
        <begin position="162"/>
        <end position="178"/>
    </location>
</feature>
<evidence type="ECO:0000313" key="2">
    <source>
        <dbReference type="EMBL" id="HHS30546.1"/>
    </source>
</evidence>
<dbReference type="EMBL" id="DTGR01000199">
    <property type="protein sequence ID" value="HHS30546.1"/>
    <property type="molecule type" value="Genomic_DNA"/>
</dbReference>
<feature type="transmembrane region" description="Helical" evidence="1">
    <location>
        <begin position="402"/>
        <end position="427"/>
    </location>
</feature>
<dbReference type="AlphaFoldDB" id="A0A7V6DQW5"/>
<evidence type="ECO:0008006" key="3">
    <source>
        <dbReference type="Google" id="ProtNLM"/>
    </source>
</evidence>
<reference evidence="2" key="1">
    <citation type="journal article" date="2020" name="mSystems">
        <title>Genome- and Community-Level Interaction Insights into Carbon Utilization and Element Cycling Functions of Hydrothermarchaeota in Hydrothermal Sediment.</title>
        <authorList>
            <person name="Zhou Z."/>
            <person name="Liu Y."/>
            <person name="Xu W."/>
            <person name="Pan J."/>
            <person name="Luo Z.H."/>
            <person name="Li M."/>
        </authorList>
    </citation>
    <scope>NUCLEOTIDE SEQUENCE [LARGE SCALE GENOMIC DNA]</scope>
    <source>
        <strain evidence="2">SpSt-767</strain>
    </source>
</reference>
<keyword evidence="1" id="KW-0812">Transmembrane</keyword>
<evidence type="ECO:0000256" key="1">
    <source>
        <dbReference type="SAM" id="Phobius"/>
    </source>
</evidence>
<keyword evidence="1" id="KW-1133">Transmembrane helix</keyword>
<feature type="transmembrane region" description="Helical" evidence="1">
    <location>
        <begin position="128"/>
        <end position="150"/>
    </location>
</feature>
<feature type="transmembrane region" description="Helical" evidence="1">
    <location>
        <begin position="228"/>
        <end position="246"/>
    </location>
</feature>
<feature type="transmembrane region" description="Helical" evidence="1">
    <location>
        <begin position="184"/>
        <end position="200"/>
    </location>
</feature>
<accession>A0A7V6DQW5</accession>
<comment type="caution">
    <text evidence="2">The sequence shown here is derived from an EMBL/GenBank/DDBJ whole genome shotgun (WGS) entry which is preliminary data.</text>
</comment>
<name>A0A7V6DQW5_9BACT</name>
<sequence>MKRRISYVQEVEIVQFVQIERKADCAGDSSVIDKFAGAGTLMVENKFTLTRLKIILTAIFLSGYLLGAFVQAFSVNTDMDKADQRDYLVRAIHLKNDLYKNMTEGNRMPAYPYLLSFLYHPSMAMEEFFIRGKIFNIILSVLLLFFLYIIFRSFLEGPEAKVLLLIIAFMVFMPRAGYVQSELPFYFLTFCAFVLYWRCLARPRFRLAAGAGLATACGYLTKASILPAVVWFVGSFFVINIILPIVKGISKKIRAAGTLSYKIILKNIGFLATFILIFLLTVSPYIRMNKKMFGRYFYNVNSNFYVWYDSWDEVVKGTRAHYDRLGWPKMLPEEIPGPIKYWHDHTIPQIIARLVHGFIIVTTNAMGGIGYAQFFCIYFIICILAIVQRYDEFIGYLTRNNHFPVAICLFLYFLLFYILDVFGAVIFKGPRHALAQYMPALFAMFYFLSRFRFAIFLEKIKCHFTVREVHIVVFCLLVLDLIFYAPYRLYMVFNGW</sequence>
<feature type="transmembrane region" description="Helical" evidence="1">
    <location>
        <begin position="433"/>
        <end position="457"/>
    </location>
</feature>
<proteinExistence type="predicted"/>
<keyword evidence="1" id="KW-0472">Membrane</keyword>